<evidence type="ECO:0000313" key="3">
    <source>
        <dbReference type="Proteomes" id="UP000837857"/>
    </source>
</evidence>
<name>A0ABN8I7M0_9NEOP</name>
<evidence type="ECO:0000256" key="1">
    <source>
        <dbReference type="SAM" id="MobiDB-lite"/>
    </source>
</evidence>
<protein>
    <submittedName>
        <fullName evidence="2">Uncharacterized protein</fullName>
    </submittedName>
</protein>
<dbReference type="EMBL" id="OW152830">
    <property type="protein sequence ID" value="CAH2048670.1"/>
    <property type="molecule type" value="Genomic_DNA"/>
</dbReference>
<keyword evidence="3" id="KW-1185">Reference proteome</keyword>
<organism evidence="2 3">
    <name type="scientific">Iphiclides podalirius</name>
    <name type="common">scarce swallowtail</name>
    <dbReference type="NCBI Taxonomy" id="110791"/>
    <lineage>
        <taxon>Eukaryota</taxon>
        <taxon>Metazoa</taxon>
        <taxon>Ecdysozoa</taxon>
        <taxon>Arthropoda</taxon>
        <taxon>Hexapoda</taxon>
        <taxon>Insecta</taxon>
        <taxon>Pterygota</taxon>
        <taxon>Neoptera</taxon>
        <taxon>Endopterygota</taxon>
        <taxon>Lepidoptera</taxon>
        <taxon>Glossata</taxon>
        <taxon>Ditrysia</taxon>
        <taxon>Papilionoidea</taxon>
        <taxon>Papilionidae</taxon>
        <taxon>Papilioninae</taxon>
        <taxon>Iphiclides</taxon>
    </lineage>
</organism>
<dbReference type="Proteomes" id="UP000837857">
    <property type="component" value="Chromosome 18"/>
</dbReference>
<proteinExistence type="predicted"/>
<sequence length="112" mass="12392">MNPERPPGLEKEQFESLSADTSESLYKMICVSSRRKPVRLISAQLSAAQPKARTGSSPVTTKAVVHRAILAPRSRNDVAMLKQQGHIEPVNARAIHKSSEGVQRRRHGRAWG</sequence>
<reference evidence="2" key="1">
    <citation type="submission" date="2022-03" db="EMBL/GenBank/DDBJ databases">
        <authorList>
            <person name="Martin H S."/>
        </authorList>
    </citation>
    <scope>NUCLEOTIDE SEQUENCE</scope>
</reference>
<feature type="non-terminal residue" evidence="2">
    <location>
        <position position="112"/>
    </location>
</feature>
<accession>A0ABN8I7M0</accession>
<evidence type="ECO:0000313" key="2">
    <source>
        <dbReference type="EMBL" id="CAH2048670.1"/>
    </source>
</evidence>
<gene>
    <name evidence="2" type="ORF">IPOD504_LOCUS6272</name>
</gene>
<feature type="region of interest" description="Disordered" evidence="1">
    <location>
        <begin position="1"/>
        <end position="20"/>
    </location>
</feature>
<feature type="region of interest" description="Disordered" evidence="1">
    <location>
        <begin position="93"/>
        <end position="112"/>
    </location>
</feature>